<evidence type="ECO:0000256" key="1">
    <source>
        <dbReference type="SAM" id="MobiDB-lite"/>
    </source>
</evidence>
<protein>
    <submittedName>
        <fullName evidence="2">Uncharacterized protein</fullName>
    </submittedName>
</protein>
<dbReference type="EMBL" id="JAGFBR010000016">
    <property type="protein sequence ID" value="KAH0453993.1"/>
    <property type="molecule type" value="Genomic_DNA"/>
</dbReference>
<keyword evidence="3" id="KW-1185">Reference proteome</keyword>
<dbReference type="Proteomes" id="UP000775213">
    <property type="component" value="Unassembled WGS sequence"/>
</dbReference>
<proteinExistence type="predicted"/>
<accession>A0AAV7GF34</accession>
<dbReference type="AlphaFoldDB" id="A0AAV7GF34"/>
<comment type="caution">
    <text evidence="2">The sequence shown here is derived from an EMBL/GenBank/DDBJ whole genome shotgun (WGS) entry which is preliminary data.</text>
</comment>
<evidence type="ECO:0000313" key="3">
    <source>
        <dbReference type="Proteomes" id="UP000775213"/>
    </source>
</evidence>
<sequence length="70" mass="7548">MGSNTKMMDAVRADTPVDEEEDFLPASERDRGRVVGLVLVDIVNGFCTVGAGNLVRFPRFISHLGVAAIN</sequence>
<reference evidence="2 3" key="1">
    <citation type="journal article" date="2021" name="Hortic Res">
        <title>Chromosome-scale assembly of the Dendrobium chrysotoxum genome enhances the understanding of orchid evolution.</title>
        <authorList>
            <person name="Zhang Y."/>
            <person name="Zhang G.Q."/>
            <person name="Zhang D."/>
            <person name="Liu X.D."/>
            <person name="Xu X.Y."/>
            <person name="Sun W.H."/>
            <person name="Yu X."/>
            <person name="Zhu X."/>
            <person name="Wang Z.W."/>
            <person name="Zhao X."/>
            <person name="Zhong W.Y."/>
            <person name="Chen H."/>
            <person name="Yin W.L."/>
            <person name="Huang T."/>
            <person name="Niu S.C."/>
            <person name="Liu Z.J."/>
        </authorList>
    </citation>
    <scope>NUCLEOTIDE SEQUENCE [LARGE SCALE GENOMIC DNA]</scope>
    <source>
        <strain evidence="2">Lindl</strain>
    </source>
</reference>
<feature type="region of interest" description="Disordered" evidence="1">
    <location>
        <begin position="1"/>
        <end position="25"/>
    </location>
</feature>
<evidence type="ECO:0000313" key="2">
    <source>
        <dbReference type="EMBL" id="KAH0453993.1"/>
    </source>
</evidence>
<organism evidence="2 3">
    <name type="scientific">Dendrobium chrysotoxum</name>
    <name type="common">Orchid</name>
    <dbReference type="NCBI Taxonomy" id="161865"/>
    <lineage>
        <taxon>Eukaryota</taxon>
        <taxon>Viridiplantae</taxon>
        <taxon>Streptophyta</taxon>
        <taxon>Embryophyta</taxon>
        <taxon>Tracheophyta</taxon>
        <taxon>Spermatophyta</taxon>
        <taxon>Magnoliopsida</taxon>
        <taxon>Liliopsida</taxon>
        <taxon>Asparagales</taxon>
        <taxon>Orchidaceae</taxon>
        <taxon>Epidendroideae</taxon>
        <taxon>Malaxideae</taxon>
        <taxon>Dendrobiinae</taxon>
        <taxon>Dendrobium</taxon>
    </lineage>
</organism>
<gene>
    <name evidence="2" type="ORF">IEQ34_018317</name>
</gene>
<name>A0AAV7GF34_DENCH</name>